<evidence type="ECO:0000256" key="1">
    <source>
        <dbReference type="SAM" id="MobiDB-lite"/>
    </source>
</evidence>
<accession>A0AAE0BY91</accession>
<sequence length="446" mass="45987">MTEVPPQGTAHQGPLTLIIHHTRRTTHVHPILSLLPSHSFHVLHTQLLKPRHLLKVRSTLRRTIAGTFKTCRVNTKGLTPCSSFGAGVMQGILNRIKFCFGRKDFVACSSSAQHSTAPTTASAAAPTAAPSPPPSATPKPPVGPPPPDSPKSERPPGVEPAVEPAQPDRVTPASPEASPHPRRPSSPRSPQERSQRRASHSPPAGPPGSSPSTLHADPPPVPAACPSEQSSEAATQKLPKENDLSLSRRRSRWEADAPPSEPEPPVKAPESTGAPAGGPPAASGPPGRGPPGRDSAWPSRREPIPGGAPPSPEEADHAGERDWASWNHPGAGWVGKSREKKGGTRAGTRMSGEEARAVTTGMVEETGKGIVVAGSMALAVGEKGKIEAGKGIGAAGDGEIGVAGAGIATDAPVGGEIAMDEVHRVVARVEGPQGEIGARARTAQSS</sequence>
<feature type="compositionally biased region" description="Basic and acidic residues" evidence="1">
    <location>
        <begin position="314"/>
        <end position="323"/>
    </location>
</feature>
<evidence type="ECO:0000313" key="2">
    <source>
        <dbReference type="EMBL" id="KAK3244025.1"/>
    </source>
</evidence>
<organism evidence="2 3">
    <name type="scientific">Cymbomonas tetramitiformis</name>
    <dbReference type="NCBI Taxonomy" id="36881"/>
    <lineage>
        <taxon>Eukaryota</taxon>
        <taxon>Viridiplantae</taxon>
        <taxon>Chlorophyta</taxon>
        <taxon>Pyramimonadophyceae</taxon>
        <taxon>Pyramimonadales</taxon>
        <taxon>Pyramimonadaceae</taxon>
        <taxon>Cymbomonas</taxon>
    </lineage>
</organism>
<keyword evidence="3" id="KW-1185">Reference proteome</keyword>
<name>A0AAE0BY91_9CHLO</name>
<feature type="compositionally biased region" description="Low complexity" evidence="1">
    <location>
        <begin position="116"/>
        <end position="128"/>
    </location>
</feature>
<reference evidence="2 3" key="1">
    <citation type="journal article" date="2015" name="Genome Biol. Evol.">
        <title>Comparative Genomics of a Bacterivorous Green Alga Reveals Evolutionary Causalities and Consequences of Phago-Mixotrophic Mode of Nutrition.</title>
        <authorList>
            <person name="Burns J.A."/>
            <person name="Paasch A."/>
            <person name="Narechania A."/>
            <person name="Kim E."/>
        </authorList>
    </citation>
    <scope>NUCLEOTIDE SEQUENCE [LARGE SCALE GENOMIC DNA]</scope>
    <source>
        <strain evidence="2 3">PLY_AMNH</strain>
    </source>
</reference>
<feature type="non-terminal residue" evidence="2">
    <location>
        <position position="446"/>
    </location>
</feature>
<feature type="region of interest" description="Disordered" evidence="1">
    <location>
        <begin position="116"/>
        <end position="361"/>
    </location>
</feature>
<proteinExistence type="predicted"/>
<gene>
    <name evidence="2" type="ORF">CYMTET_46349</name>
</gene>
<dbReference type="Proteomes" id="UP001190700">
    <property type="component" value="Unassembled WGS sequence"/>
</dbReference>
<protein>
    <submittedName>
        <fullName evidence="2">Uncharacterized protein</fullName>
    </submittedName>
</protein>
<comment type="caution">
    <text evidence="2">The sequence shown here is derived from an EMBL/GenBank/DDBJ whole genome shotgun (WGS) entry which is preliminary data.</text>
</comment>
<feature type="compositionally biased region" description="Pro residues" evidence="1">
    <location>
        <begin position="129"/>
        <end position="149"/>
    </location>
</feature>
<feature type="compositionally biased region" description="Low complexity" evidence="1">
    <location>
        <begin position="268"/>
        <end position="285"/>
    </location>
</feature>
<evidence type="ECO:0000313" key="3">
    <source>
        <dbReference type="Proteomes" id="UP001190700"/>
    </source>
</evidence>
<dbReference type="EMBL" id="LGRX02032401">
    <property type="protein sequence ID" value="KAK3244025.1"/>
    <property type="molecule type" value="Genomic_DNA"/>
</dbReference>
<dbReference type="AlphaFoldDB" id="A0AAE0BY91"/>